<evidence type="ECO:0000259" key="7">
    <source>
        <dbReference type="Pfam" id="PF12913"/>
    </source>
</evidence>
<dbReference type="Pfam" id="PF12912">
    <property type="entry name" value="N_NLPC_P60"/>
    <property type="match status" value="1"/>
</dbReference>
<dbReference type="Gene3D" id="3.90.1720.10">
    <property type="entry name" value="endopeptidase domain like (from Nostoc punctiforme)"/>
    <property type="match status" value="1"/>
</dbReference>
<feature type="domain" description="SH3b2-type SH3" evidence="8">
    <location>
        <begin position="276"/>
        <end position="305"/>
    </location>
</feature>
<evidence type="ECO:0000259" key="8">
    <source>
        <dbReference type="Pfam" id="PF12914"/>
    </source>
</evidence>
<evidence type="ECO:0000256" key="4">
    <source>
        <dbReference type="ARBA" id="ARBA00022807"/>
    </source>
</evidence>
<dbReference type="Pfam" id="PF12913">
    <property type="entry name" value="SH3_6"/>
    <property type="match status" value="1"/>
</dbReference>
<evidence type="ECO:0000256" key="1">
    <source>
        <dbReference type="ARBA" id="ARBA00007074"/>
    </source>
</evidence>
<dbReference type="InterPro" id="IPR026864">
    <property type="entry name" value="SH3b2-type_SH3"/>
</dbReference>
<comment type="similarity">
    <text evidence="1">Belongs to the peptidase C40 family.</text>
</comment>
<evidence type="ECO:0000259" key="6">
    <source>
        <dbReference type="Pfam" id="PF12912"/>
    </source>
</evidence>
<organism evidence="9 10">
    <name type="scientific">Sulfuricurvum kujiense</name>
    <dbReference type="NCBI Taxonomy" id="148813"/>
    <lineage>
        <taxon>Bacteria</taxon>
        <taxon>Pseudomonadati</taxon>
        <taxon>Campylobacterota</taxon>
        <taxon>Epsilonproteobacteria</taxon>
        <taxon>Campylobacterales</taxon>
        <taxon>Sulfurimonadaceae</taxon>
        <taxon>Sulfuricurvum</taxon>
    </lineage>
</organism>
<evidence type="ECO:0000256" key="3">
    <source>
        <dbReference type="ARBA" id="ARBA00022801"/>
    </source>
</evidence>
<evidence type="ECO:0000256" key="2">
    <source>
        <dbReference type="ARBA" id="ARBA00022670"/>
    </source>
</evidence>
<dbReference type="InterPro" id="IPR000064">
    <property type="entry name" value="NLP_P60_dom"/>
</dbReference>
<keyword evidence="2" id="KW-0645">Protease</keyword>
<evidence type="ECO:0000313" key="10">
    <source>
        <dbReference type="Proteomes" id="UP000228859"/>
    </source>
</evidence>
<dbReference type="Pfam" id="PF00877">
    <property type="entry name" value="NLPC_P60"/>
    <property type="match status" value="1"/>
</dbReference>
<sequence length="515" mass="57673">MLPQKMKLKSSEELSGALAELNNIGLNMNTTVWIGGLLLVLGGCSTHTPIAAPSSKPLKAIPQLDKNQSTLADPFCCMLPQDLGLKLPEYGPKVNDLERFEQLMAPYVERNGLDREDLFEIQTTFEGRYFSPWNYTAPPQKVQEVTWPLRAYKGGYGSNLRPVAPLWFESIKNTSNFEAYGSLSQKAITLKRMDIRALPTDKPLYKDPSLPGEGYPFDLLQNSSVNYNEPIFVSHRTKDGAWSYIFTNNASGWVPSDGITFIDDSTALLIQKSEKVFIIEDNIALTDSVKGFVAYSRIGMVLPLDRVEGEYYYVKTVDSNSSIKALSIPKHSAHIGVSRLNKNDMIAIGTEMLKNTYGWGGMYGERDCSSMIRDMMTPFGIWLPRNSSSQSKKGEVISFVGLSDDEKLSLIQEKGVPFETIIYLKGHVLLYVGTYQENVMVMHNIWGIRTLDKAGNKGRHIIGKAVISTLELGADLENYDPEMKLLTRVESMNIFTKTPLTFARENKNKSKKKPL</sequence>
<feature type="domain" description="NLPC/P60 N-terminal" evidence="6">
    <location>
        <begin position="88"/>
        <end position="180"/>
    </location>
</feature>
<keyword evidence="3 9" id="KW-0378">Hydrolase</keyword>
<evidence type="ECO:0000259" key="5">
    <source>
        <dbReference type="Pfam" id="PF00877"/>
    </source>
</evidence>
<dbReference type="SUPFAM" id="SSF54001">
    <property type="entry name" value="Cysteine proteinases"/>
    <property type="match status" value="1"/>
</dbReference>
<name>A0A2D3WNZ2_9BACT</name>
<protein>
    <submittedName>
        <fullName evidence="9">Glycoside hydrolase</fullName>
    </submittedName>
</protein>
<feature type="domain" description="NlpC/P60" evidence="5">
    <location>
        <begin position="356"/>
        <end position="434"/>
    </location>
</feature>
<dbReference type="EMBL" id="DLUI01000086">
    <property type="protein sequence ID" value="DAB38393.1"/>
    <property type="molecule type" value="Genomic_DNA"/>
</dbReference>
<comment type="caution">
    <text evidence="9">The sequence shown here is derived from an EMBL/GenBank/DDBJ whole genome shotgun (WGS) entry which is preliminary data.</text>
</comment>
<keyword evidence="4" id="KW-0788">Thiol protease</keyword>
<evidence type="ECO:0000313" key="9">
    <source>
        <dbReference type="EMBL" id="DAB38393.1"/>
    </source>
</evidence>
<reference evidence="9 10" key="1">
    <citation type="journal article" date="2017" name="Front. Microbiol.">
        <title>Comparative Genomic Analysis of the Class Epsilonproteobacteria and Proposed Reclassification to Epsilonbacteraeota (phyl. nov.).</title>
        <authorList>
            <person name="Waite D.W."/>
            <person name="Vanwonterghem I."/>
            <person name="Rinke C."/>
            <person name="Parks D.H."/>
            <person name="Zhang Y."/>
            <person name="Takai K."/>
            <person name="Sievert S.M."/>
            <person name="Simon J."/>
            <person name="Campbell B.J."/>
            <person name="Hanson T.E."/>
            <person name="Woyke T."/>
            <person name="Klotz M.G."/>
            <person name="Hugenholtz P."/>
        </authorList>
    </citation>
    <scope>NUCLEOTIDE SEQUENCE [LARGE SCALE GENOMIC DNA]</scope>
    <source>
        <strain evidence="9">UBA12443</strain>
    </source>
</reference>
<gene>
    <name evidence="9" type="ORF">CFH83_06120</name>
</gene>
<dbReference type="AlphaFoldDB" id="A0A2D3WNZ2"/>
<accession>A0A2D3WNZ2</accession>
<dbReference type="InterPro" id="IPR039439">
    <property type="entry name" value="SH3b1_dom"/>
</dbReference>
<dbReference type="Proteomes" id="UP000228859">
    <property type="component" value="Unassembled WGS sequence"/>
</dbReference>
<dbReference type="GO" id="GO:0006508">
    <property type="term" value="P:proteolysis"/>
    <property type="evidence" value="ECO:0007669"/>
    <property type="project" value="UniProtKB-KW"/>
</dbReference>
<dbReference type="InterPro" id="IPR025606">
    <property type="entry name" value="NLPC/P60_N_dom"/>
</dbReference>
<dbReference type="GO" id="GO:0008234">
    <property type="term" value="F:cysteine-type peptidase activity"/>
    <property type="evidence" value="ECO:0007669"/>
    <property type="project" value="UniProtKB-KW"/>
</dbReference>
<dbReference type="InterPro" id="IPR038765">
    <property type="entry name" value="Papain-like_cys_pep_sf"/>
</dbReference>
<feature type="domain" description="SH3b1" evidence="7">
    <location>
        <begin position="203"/>
        <end position="255"/>
    </location>
</feature>
<dbReference type="Pfam" id="PF12914">
    <property type="entry name" value="SH3_7"/>
    <property type="match status" value="1"/>
</dbReference>
<proteinExistence type="inferred from homology"/>